<accession>A0A7W9WR02</accession>
<evidence type="ECO:0000313" key="2">
    <source>
        <dbReference type="Proteomes" id="UP000571554"/>
    </source>
</evidence>
<sequence length="443" mass="49193">MQFAYTTNGVADGSMNTYGNNEISVSGDVLTVVIGDSDGNRNIHGVGIFELKLLNKNLESAKQLASLLCSPKDPDSNVIVPILYGAKCNGEMKNGYISDLSRDVQSKISTLVDSLTNVGVQDGKKVVKLDLSLVSIDREKEGFLVSFRFSNSGDHPITFKTPDRWEIRMGRYMDILGVNGYRVGSPGNEEDQFGLALAGQTLVDPKQFPDGDITLAPHSATLLKMKTTSIGNFRAGAYDLNIGAFMNIKVIGIESSLLRVDFHSDYKNPTRITFDRDYPSTPEERARWEAMHKAEMSWQPVKPGDTFAEDGLYRAVSMNSSLNRSLQLTPFKAGDVATTDKVSLLLDDGLSFNVPVRWEWEATAPTPVKQWSPDMIADTVQFCEPDAECPRSGRWVKRIRSRDGYGQKPARYDLASLVTLRRGELMPPARDNMNWVDWEWVGA</sequence>
<dbReference type="AlphaFoldDB" id="A0A7W9WR02"/>
<keyword evidence="2" id="KW-1185">Reference proteome</keyword>
<gene>
    <name evidence="1" type="ORF">F4827_002467</name>
</gene>
<dbReference type="RefSeq" id="WP_260175144.1">
    <property type="nucleotide sequence ID" value="NZ_JACHBW010000006.1"/>
</dbReference>
<evidence type="ECO:0000313" key="1">
    <source>
        <dbReference type="EMBL" id="MBB6102615.1"/>
    </source>
</evidence>
<dbReference type="Proteomes" id="UP000571554">
    <property type="component" value="Unassembled WGS sequence"/>
</dbReference>
<reference evidence="1 2" key="1">
    <citation type="submission" date="2020-08" db="EMBL/GenBank/DDBJ databases">
        <title>Above-ground endophytic microbial communities from plants in different locations in the United States.</title>
        <authorList>
            <person name="Frank C."/>
        </authorList>
    </citation>
    <scope>NUCLEOTIDE SEQUENCE [LARGE SCALE GENOMIC DNA]</scope>
    <source>
        <strain evidence="1 2">WP4_2_2</strain>
    </source>
</reference>
<dbReference type="EMBL" id="JACHBW010000006">
    <property type="protein sequence ID" value="MBB6102615.1"/>
    <property type="molecule type" value="Genomic_DNA"/>
</dbReference>
<proteinExistence type="predicted"/>
<name>A0A7W9WR02_9BURK</name>
<comment type="caution">
    <text evidence="1">The sequence shown here is derived from an EMBL/GenBank/DDBJ whole genome shotgun (WGS) entry which is preliminary data.</text>
</comment>
<organism evidence="1 2">
    <name type="scientific">Paraburkholderia bannensis</name>
    <dbReference type="NCBI Taxonomy" id="765414"/>
    <lineage>
        <taxon>Bacteria</taxon>
        <taxon>Pseudomonadati</taxon>
        <taxon>Pseudomonadota</taxon>
        <taxon>Betaproteobacteria</taxon>
        <taxon>Burkholderiales</taxon>
        <taxon>Burkholderiaceae</taxon>
        <taxon>Paraburkholderia</taxon>
    </lineage>
</organism>
<protein>
    <submittedName>
        <fullName evidence="1">Uncharacterized protein</fullName>
    </submittedName>
</protein>